<organism evidence="1 2">
    <name type="scientific">Diversispora eburnea</name>
    <dbReference type="NCBI Taxonomy" id="1213867"/>
    <lineage>
        <taxon>Eukaryota</taxon>
        <taxon>Fungi</taxon>
        <taxon>Fungi incertae sedis</taxon>
        <taxon>Mucoromycota</taxon>
        <taxon>Glomeromycotina</taxon>
        <taxon>Glomeromycetes</taxon>
        <taxon>Diversisporales</taxon>
        <taxon>Diversisporaceae</taxon>
        <taxon>Diversispora</taxon>
    </lineage>
</organism>
<sequence length="249" mass="28301">MTEYVNMLEQLTGLFSKAQIQATLVAWLPIKIREYLPGIMANHIILGDEQKLQKLINLLLESVHQFSFCHQSLPFVKSDDSRFSIANPVNLKCPAYDIRNDVSDMISLKQRIGQYDLYNVRMYFGGGLVQIYLKKKQANPSSLLELAPQPPSNTQNSYNSQTINISPQTIKTMMTHNLNGTKLSLYQGTMDNNMDNLHIHNEQELHSSSNSCTINDFTTFDMCKPVFYDESNKLKVDSILIVSINSLLC</sequence>
<evidence type="ECO:0000313" key="1">
    <source>
        <dbReference type="EMBL" id="CAG8588942.1"/>
    </source>
</evidence>
<dbReference type="EMBL" id="CAJVPK010001499">
    <property type="protein sequence ID" value="CAG8588942.1"/>
    <property type="molecule type" value="Genomic_DNA"/>
</dbReference>
<gene>
    <name evidence="1" type="ORF">DEBURN_LOCUS8955</name>
</gene>
<dbReference type="AlphaFoldDB" id="A0A9N9GAQ5"/>
<proteinExistence type="predicted"/>
<reference evidence="1" key="1">
    <citation type="submission" date="2021-06" db="EMBL/GenBank/DDBJ databases">
        <authorList>
            <person name="Kallberg Y."/>
            <person name="Tangrot J."/>
            <person name="Rosling A."/>
        </authorList>
    </citation>
    <scope>NUCLEOTIDE SEQUENCE</scope>
    <source>
        <strain evidence="1">AZ414A</strain>
    </source>
</reference>
<dbReference type="OrthoDB" id="1555531at2759"/>
<protein>
    <submittedName>
        <fullName evidence="1">2930_t:CDS:1</fullName>
    </submittedName>
</protein>
<comment type="caution">
    <text evidence="1">The sequence shown here is derived from an EMBL/GenBank/DDBJ whole genome shotgun (WGS) entry which is preliminary data.</text>
</comment>
<keyword evidence="2" id="KW-1185">Reference proteome</keyword>
<accession>A0A9N9GAQ5</accession>
<dbReference type="Proteomes" id="UP000789706">
    <property type="component" value="Unassembled WGS sequence"/>
</dbReference>
<evidence type="ECO:0000313" key="2">
    <source>
        <dbReference type="Proteomes" id="UP000789706"/>
    </source>
</evidence>
<name>A0A9N9GAQ5_9GLOM</name>